<keyword evidence="7" id="KW-1185">Reference proteome</keyword>
<accession>A0A9N9A6B1</accession>
<evidence type="ECO:0000313" key="7">
    <source>
        <dbReference type="Proteomes" id="UP000789759"/>
    </source>
</evidence>
<name>A0A9N9A6B1_9GLOM</name>
<dbReference type="PROSITE" id="PS50158">
    <property type="entry name" value="ZF_CCHC"/>
    <property type="match status" value="1"/>
</dbReference>
<dbReference type="GO" id="GO:0003677">
    <property type="term" value="F:DNA binding"/>
    <property type="evidence" value="ECO:0007669"/>
    <property type="project" value="UniProtKB-KW"/>
</dbReference>
<dbReference type="SMART" id="SM00513">
    <property type="entry name" value="SAP"/>
    <property type="match status" value="1"/>
</dbReference>
<dbReference type="Pfam" id="PF02037">
    <property type="entry name" value="SAP"/>
    <property type="match status" value="1"/>
</dbReference>
<dbReference type="SUPFAM" id="SSF47823">
    <property type="entry name" value="lambda integrase-like, N-terminal domain"/>
    <property type="match status" value="1"/>
</dbReference>
<keyword evidence="2" id="KW-0862">Zinc</keyword>
<evidence type="ECO:0000259" key="4">
    <source>
        <dbReference type="PROSITE" id="PS50158"/>
    </source>
</evidence>
<dbReference type="Pfam" id="PF00098">
    <property type="entry name" value="zf-CCHC"/>
    <property type="match status" value="1"/>
</dbReference>
<evidence type="ECO:0000256" key="2">
    <source>
        <dbReference type="PROSITE-ProRule" id="PRU00047"/>
    </source>
</evidence>
<dbReference type="GO" id="GO:0008270">
    <property type="term" value="F:zinc ion binding"/>
    <property type="evidence" value="ECO:0007669"/>
    <property type="project" value="UniProtKB-KW"/>
</dbReference>
<proteinExistence type="predicted"/>
<dbReference type="InterPro" id="IPR036361">
    <property type="entry name" value="SAP_dom_sf"/>
</dbReference>
<dbReference type="SUPFAM" id="SSF57756">
    <property type="entry name" value="Retrovirus zinc finger-like domains"/>
    <property type="match status" value="1"/>
</dbReference>
<dbReference type="OrthoDB" id="2405567at2759"/>
<evidence type="ECO:0000256" key="1">
    <source>
        <dbReference type="ARBA" id="ARBA00023125"/>
    </source>
</evidence>
<organism evidence="6 7">
    <name type="scientific">Cetraspora pellucida</name>
    <dbReference type="NCBI Taxonomy" id="1433469"/>
    <lineage>
        <taxon>Eukaryota</taxon>
        <taxon>Fungi</taxon>
        <taxon>Fungi incertae sedis</taxon>
        <taxon>Mucoromycota</taxon>
        <taxon>Glomeromycotina</taxon>
        <taxon>Glomeromycetes</taxon>
        <taxon>Diversisporales</taxon>
        <taxon>Gigasporaceae</taxon>
        <taxon>Cetraspora</taxon>
    </lineage>
</organism>
<comment type="caution">
    <text evidence="6">The sequence shown here is derived from an EMBL/GenBank/DDBJ whole genome shotgun (WGS) entry which is preliminary data.</text>
</comment>
<feature type="domain" description="CCHC-type" evidence="4">
    <location>
        <begin position="236"/>
        <end position="251"/>
    </location>
</feature>
<dbReference type="PROSITE" id="PS50800">
    <property type="entry name" value="SAP"/>
    <property type="match status" value="1"/>
</dbReference>
<reference evidence="6" key="1">
    <citation type="submission" date="2021-06" db="EMBL/GenBank/DDBJ databases">
        <authorList>
            <person name="Kallberg Y."/>
            <person name="Tangrot J."/>
            <person name="Rosling A."/>
        </authorList>
    </citation>
    <scope>NUCLEOTIDE SEQUENCE</scope>
    <source>
        <strain evidence="6">FL966</strain>
    </source>
</reference>
<dbReference type="InterPro" id="IPR036875">
    <property type="entry name" value="Znf_CCHC_sf"/>
</dbReference>
<sequence>MILKVDKLTLNDLRDLCQSCGLDTHGNKEELGDRLSTLFCERNNVSPAPGYNNLNENDGVLEITEDSGPAFSDPGVMRCDSGKTLDMSDIGSETELPPGNGPKLGESVGNNTGFPSSFKGKGKTRDVTKNENPVPQDSNEFCSIREEIESRAVMLRLANDKGWKVALQVVGCNDKMMQKYKDQIGTATRMWVSQTNLWRYTKRSNKKTKRKYTDSSSSESEDRGFKSQSSSDLVTCYNCGGVGHISPNCPRLMQKNCHLDQDPNKTIDYTQVQKQEMTMLQKSVVESVVGKIHTSVALNYWRIKIKPSPIILDWLENGVPLWPRGVLPLAISPDPKQYPLTTEQSDWINHSWVDIHIDNRVALSMVTKGGKLPWQKEVLRELWELLDKHDIWINETFWVPSLENPADNLTRVLDPSDWKLSQRVFTILEKKWGPHTIDPYSSRGFHSNCHHSKVALRRMVADINAPSNRLHGHASTLDNLRKRGFRAGRTIKKPEMAIHGSQNKLVAALLEKAHCLIRKACSKNWNIRLDRAWKTFVNFCKITGQNAFPSSEKTLLSCLIWLDLTDAISNCSDILAAVSREHLESSLPDPSKTYNVRKAYKALMKESRKEHEPEWPRDPLPIFALHQFVTNKPLYMDETMWIRDATLIAIGLRTMRRPSELCKMKLNDIRL</sequence>
<dbReference type="Gene3D" id="1.10.720.30">
    <property type="entry name" value="SAP domain"/>
    <property type="match status" value="1"/>
</dbReference>
<feature type="domain" description="SAP" evidence="5">
    <location>
        <begin position="5"/>
        <end position="39"/>
    </location>
</feature>
<dbReference type="SMART" id="SM00343">
    <property type="entry name" value="ZnF_C2HC"/>
    <property type="match status" value="1"/>
</dbReference>
<dbReference type="InterPro" id="IPR001878">
    <property type="entry name" value="Znf_CCHC"/>
</dbReference>
<feature type="region of interest" description="Disordered" evidence="3">
    <location>
        <begin position="66"/>
        <end position="138"/>
    </location>
</feature>
<dbReference type="EMBL" id="CAJVQA010001627">
    <property type="protein sequence ID" value="CAG8520704.1"/>
    <property type="molecule type" value="Genomic_DNA"/>
</dbReference>
<keyword evidence="2" id="KW-0863">Zinc-finger</keyword>
<protein>
    <submittedName>
        <fullName evidence="6">2945_t:CDS:1</fullName>
    </submittedName>
</protein>
<dbReference type="SUPFAM" id="SSF68906">
    <property type="entry name" value="SAP domain"/>
    <property type="match status" value="1"/>
</dbReference>
<dbReference type="Proteomes" id="UP000789759">
    <property type="component" value="Unassembled WGS sequence"/>
</dbReference>
<dbReference type="InterPro" id="IPR010998">
    <property type="entry name" value="Integrase_recombinase_N"/>
</dbReference>
<gene>
    <name evidence="6" type="ORF">CPELLU_LOCUS3371</name>
</gene>
<evidence type="ECO:0000259" key="5">
    <source>
        <dbReference type="PROSITE" id="PS50800"/>
    </source>
</evidence>
<dbReference type="AlphaFoldDB" id="A0A9N9A6B1"/>
<dbReference type="Gene3D" id="4.10.60.10">
    <property type="entry name" value="Zinc finger, CCHC-type"/>
    <property type="match status" value="1"/>
</dbReference>
<evidence type="ECO:0000256" key="3">
    <source>
        <dbReference type="SAM" id="MobiDB-lite"/>
    </source>
</evidence>
<keyword evidence="1" id="KW-0238">DNA-binding</keyword>
<feature type="non-terminal residue" evidence="6">
    <location>
        <position position="1"/>
    </location>
</feature>
<keyword evidence="2" id="KW-0479">Metal-binding</keyword>
<dbReference type="InterPro" id="IPR003034">
    <property type="entry name" value="SAP_dom"/>
</dbReference>
<feature type="region of interest" description="Disordered" evidence="3">
    <location>
        <begin position="204"/>
        <end position="227"/>
    </location>
</feature>
<evidence type="ECO:0000313" key="6">
    <source>
        <dbReference type="EMBL" id="CAG8520704.1"/>
    </source>
</evidence>
<dbReference type="Gene3D" id="1.10.150.130">
    <property type="match status" value="1"/>
</dbReference>